<comment type="caution">
    <text evidence="2">The sequence shown here is derived from an EMBL/GenBank/DDBJ whole genome shotgun (WGS) entry which is preliminary data.</text>
</comment>
<keyword evidence="3" id="KW-1185">Reference proteome</keyword>
<sequence length="83" mass="9673">MEQKRLTELTDQELLQEAKKMKSTSITNGFLIGFLIGIVFYSIVKNSLGLFTLIPLFFVYKLINNSKYNNNELENLLKERNLK</sequence>
<gene>
    <name evidence="2" type="ORF">DB891_14380</name>
</gene>
<dbReference type="AlphaFoldDB" id="A0A2U1JRD9"/>
<keyword evidence="1" id="KW-0472">Membrane</keyword>
<dbReference type="OrthoDB" id="713928at2"/>
<dbReference type="EMBL" id="QCZH01000020">
    <property type="protein sequence ID" value="PWA07682.1"/>
    <property type="molecule type" value="Genomic_DNA"/>
</dbReference>
<accession>A0A2U1JRD9</accession>
<keyword evidence="1" id="KW-1133">Transmembrane helix</keyword>
<evidence type="ECO:0000313" key="2">
    <source>
        <dbReference type="EMBL" id="PWA07682.1"/>
    </source>
</evidence>
<feature type="transmembrane region" description="Helical" evidence="1">
    <location>
        <begin position="21"/>
        <end position="41"/>
    </location>
</feature>
<name>A0A2U1JRD9_9FLAO</name>
<organism evidence="2 3">
    <name type="scientific">Flavobacterium laiguense</name>
    <dbReference type="NCBI Taxonomy" id="2169409"/>
    <lineage>
        <taxon>Bacteria</taxon>
        <taxon>Pseudomonadati</taxon>
        <taxon>Bacteroidota</taxon>
        <taxon>Flavobacteriia</taxon>
        <taxon>Flavobacteriales</taxon>
        <taxon>Flavobacteriaceae</taxon>
        <taxon>Flavobacterium</taxon>
    </lineage>
</organism>
<dbReference type="Proteomes" id="UP000245618">
    <property type="component" value="Unassembled WGS sequence"/>
</dbReference>
<evidence type="ECO:0000313" key="3">
    <source>
        <dbReference type="Proteomes" id="UP000245618"/>
    </source>
</evidence>
<dbReference type="RefSeq" id="WP_116764272.1">
    <property type="nucleotide sequence ID" value="NZ_QCZH01000020.1"/>
</dbReference>
<protein>
    <submittedName>
        <fullName evidence="2">FUSC family protein</fullName>
    </submittedName>
</protein>
<evidence type="ECO:0000256" key="1">
    <source>
        <dbReference type="SAM" id="Phobius"/>
    </source>
</evidence>
<reference evidence="2 3" key="1">
    <citation type="submission" date="2018-04" db="EMBL/GenBank/DDBJ databases">
        <title>Flavobacterium sp. nov., isolated from glacier ice.</title>
        <authorList>
            <person name="Liu Q."/>
            <person name="Xin Y.-H."/>
        </authorList>
    </citation>
    <scope>NUCLEOTIDE SEQUENCE [LARGE SCALE GENOMIC DNA]</scope>
    <source>
        <strain evidence="2 3">LB2P30</strain>
    </source>
</reference>
<keyword evidence="1" id="KW-0812">Transmembrane</keyword>
<proteinExistence type="predicted"/>